<organism evidence="1 2">
    <name type="scientific">Candidatus Intestinimonas pullistercoris</name>
    <dbReference type="NCBI Taxonomy" id="2838623"/>
    <lineage>
        <taxon>Bacteria</taxon>
        <taxon>Bacillati</taxon>
        <taxon>Bacillota</taxon>
        <taxon>Clostridia</taxon>
        <taxon>Eubacteriales</taxon>
        <taxon>Intestinimonas</taxon>
    </lineage>
</organism>
<protein>
    <submittedName>
        <fullName evidence="1">Uncharacterized protein</fullName>
    </submittedName>
</protein>
<comment type="caution">
    <text evidence="1">The sequence shown here is derived from an EMBL/GenBank/DDBJ whole genome shotgun (WGS) entry which is preliminary data.</text>
</comment>
<accession>A0A9D2P2F7</accession>
<proteinExistence type="predicted"/>
<reference evidence="1" key="1">
    <citation type="journal article" date="2021" name="PeerJ">
        <title>Extensive microbial diversity within the chicken gut microbiome revealed by metagenomics and culture.</title>
        <authorList>
            <person name="Gilroy R."/>
            <person name="Ravi A."/>
            <person name="Getino M."/>
            <person name="Pursley I."/>
            <person name="Horton D.L."/>
            <person name="Alikhan N.F."/>
            <person name="Baker D."/>
            <person name="Gharbi K."/>
            <person name="Hall N."/>
            <person name="Watson M."/>
            <person name="Adriaenssens E.M."/>
            <person name="Foster-Nyarko E."/>
            <person name="Jarju S."/>
            <person name="Secka A."/>
            <person name="Antonio M."/>
            <person name="Oren A."/>
            <person name="Chaudhuri R.R."/>
            <person name="La Ragione R."/>
            <person name="Hildebrand F."/>
            <person name="Pallen M.J."/>
        </authorList>
    </citation>
    <scope>NUCLEOTIDE SEQUENCE</scope>
    <source>
        <strain evidence="1">CHK186-1790</strain>
    </source>
</reference>
<name>A0A9D2P2F7_9FIRM</name>
<gene>
    <name evidence="1" type="ORF">H9701_10990</name>
</gene>
<sequence length="170" mass="17951">MTELERIREAMTAFLKGEGVAALTAWPGEDLERPEGPVTAVSLRSCQGGPGGFQDYLGERYDAETGRWQELYGKRLQVTFGLDLYAPESAGAAGMQAAFDALAGALSGGGPPGLRVKEFSRGETSFDQALGLFHCPAEAVCTAYLYAVAEEGGAFLDFVVKGEADGIDDT</sequence>
<dbReference type="AlphaFoldDB" id="A0A9D2P2F7"/>
<dbReference type="EMBL" id="DWWJ01000206">
    <property type="protein sequence ID" value="HJC42056.1"/>
    <property type="molecule type" value="Genomic_DNA"/>
</dbReference>
<dbReference type="Proteomes" id="UP000823882">
    <property type="component" value="Unassembled WGS sequence"/>
</dbReference>
<evidence type="ECO:0000313" key="1">
    <source>
        <dbReference type="EMBL" id="HJC42056.1"/>
    </source>
</evidence>
<evidence type="ECO:0000313" key="2">
    <source>
        <dbReference type="Proteomes" id="UP000823882"/>
    </source>
</evidence>
<reference evidence="1" key="2">
    <citation type="submission" date="2021-04" db="EMBL/GenBank/DDBJ databases">
        <authorList>
            <person name="Gilroy R."/>
        </authorList>
    </citation>
    <scope>NUCLEOTIDE SEQUENCE</scope>
    <source>
        <strain evidence="1">CHK186-1790</strain>
    </source>
</reference>